<dbReference type="SMR" id="A0A015JUL5"/>
<dbReference type="EMBL" id="JEMT01026603">
    <property type="protein sequence ID" value="EXX58789.1"/>
    <property type="molecule type" value="Genomic_DNA"/>
</dbReference>
<comment type="caution">
    <text evidence="4">The sequence shown here is derived from an EMBL/GenBank/DDBJ whole genome shotgun (WGS) entry which is preliminary data.</text>
</comment>
<dbReference type="InterPro" id="IPR036612">
    <property type="entry name" value="KH_dom_type_1_sf"/>
</dbReference>
<dbReference type="OrthoDB" id="752362at2759"/>
<evidence type="ECO:0000256" key="1">
    <source>
        <dbReference type="PROSITE-ProRule" id="PRU00117"/>
    </source>
</evidence>
<dbReference type="Proteomes" id="UP000022910">
    <property type="component" value="Unassembled WGS sequence"/>
</dbReference>
<feature type="domain" description="K Homology" evidence="3">
    <location>
        <begin position="1"/>
        <end position="77"/>
    </location>
</feature>
<dbReference type="Pfam" id="PF00013">
    <property type="entry name" value="KH_1"/>
    <property type="match status" value="1"/>
</dbReference>
<keyword evidence="1" id="KW-0694">RNA-binding</keyword>
<evidence type="ECO:0000313" key="5">
    <source>
        <dbReference type="Proteomes" id="UP000022910"/>
    </source>
</evidence>
<name>A0A015JUL5_RHIIW</name>
<evidence type="ECO:0000259" key="3">
    <source>
        <dbReference type="SMART" id="SM00322"/>
    </source>
</evidence>
<reference evidence="4 5" key="1">
    <citation type="submission" date="2014-02" db="EMBL/GenBank/DDBJ databases">
        <title>Single nucleus genome sequencing reveals high similarity among nuclei of an endomycorrhizal fungus.</title>
        <authorList>
            <person name="Lin K."/>
            <person name="Geurts R."/>
            <person name="Zhang Z."/>
            <person name="Limpens E."/>
            <person name="Saunders D.G."/>
            <person name="Mu D."/>
            <person name="Pang E."/>
            <person name="Cao H."/>
            <person name="Cha H."/>
            <person name="Lin T."/>
            <person name="Zhou Q."/>
            <person name="Shang Y."/>
            <person name="Li Y."/>
            <person name="Ivanov S."/>
            <person name="Sharma T."/>
            <person name="Velzen R.V."/>
            <person name="Ruijter N.D."/>
            <person name="Aanen D.K."/>
            <person name="Win J."/>
            <person name="Kamoun S."/>
            <person name="Bisseling T."/>
            <person name="Huang S."/>
        </authorList>
    </citation>
    <scope>NUCLEOTIDE SEQUENCE [LARGE SCALE GENOMIC DNA]</scope>
    <source>
        <strain evidence="5">DAOM197198w</strain>
    </source>
</reference>
<organism evidence="4 5">
    <name type="scientific">Rhizophagus irregularis (strain DAOM 197198w)</name>
    <name type="common">Glomus intraradices</name>
    <dbReference type="NCBI Taxonomy" id="1432141"/>
    <lineage>
        <taxon>Eukaryota</taxon>
        <taxon>Fungi</taxon>
        <taxon>Fungi incertae sedis</taxon>
        <taxon>Mucoromycota</taxon>
        <taxon>Glomeromycotina</taxon>
        <taxon>Glomeromycetes</taxon>
        <taxon>Glomerales</taxon>
        <taxon>Glomeraceae</taxon>
        <taxon>Rhizophagus</taxon>
    </lineage>
</organism>
<evidence type="ECO:0000256" key="2">
    <source>
        <dbReference type="SAM" id="MobiDB-lite"/>
    </source>
</evidence>
<dbReference type="Gene3D" id="3.30.1370.10">
    <property type="entry name" value="K Homology domain, type 1"/>
    <property type="match status" value="1"/>
</dbReference>
<dbReference type="PROSITE" id="PS50084">
    <property type="entry name" value="KH_TYPE_1"/>
    <property type="match status" value="1"/>
</dbReference>
<feature type="region of interest" description="Disordered" evidence="2">
    <location>
        <begin position="105"/>
        <end position="149"/>
    </location>
</feature>
<dbReference type="InterPro" id="IPR004088">
    <property type="entry name" value="KH_dom_type_1"/>
</dbReference>
<protein>
    <recommendedName>
        <fullName evidence="3">K Homology domain-containing protein</fullName>
    </recommendedName>
</protein>
<dbReference type="HOGENOM" id="CLU_1750662_0_0_1"/>
<accession>A0A015JUL5</accession>
<keyword evidence="5" id="KW-1185">Reference proteome</keyword>
<feature type="compositionally biased region" description="Basic and acidic residues" evidence="2">
    <location>
        <begin position="105"/>
        <end position="123"/>
    </location>
</feature>
<evidence type="ECO:0000313" key="4">
    <source>
        <dbReference type="EMBL" id="EXX58789.1"/>
    </source>
</evidence>
<dbReference type="SMART" id="SM00322">
    <property type="entry name" value="KH"/>
    <property type="match status" value="1"/>
</dbReference>
<gene>
    <name evidence="4" type="ORF">RirG_194740</name>
</gene>
<sequence length="149" mass="17239">MQTPTKINIPKHIDIGRLIGRDGRNLKPIAKKTGTYISVNTIAIPAKFEIKLDNKSTLPPSKERIKEAIDKLEALLKIKGNEMQSLPEKKKKKVSNNYYKHKQSKEIEIERKERKTSEREMKYMIKSHTKSHGQCNKQKAKRDAPLAEY</sequence>
<dbReference type="AlphaFoldDB" id="A0A015JUL5"/>
<dbReference type="SUPFAM" id="SSF54791">
    <property type="entry name" value="Eukaryotic type KH-domain (KH-domain type I)"/>
    <property type="match status" value="1"/>
</dbReference>
<dbReference type="GO" id="GO:0003723">
    <property type="term" value="F:RNA binding"/>
    <property type="evidence" value="ECO:0007669"/>
    <property type="project" value="UniProtKB-UniRule"/>
</dbReference>
<proteinExistence type="predicted"/>
<dbReference type="InterPro" id="IPR004087">
    <property type="entry name" value="KH_dom"/>
</dbReference>